<dbReference type="EMBL" id="CP080095">
    <property type="protein sequence ID" value="QYD68040.1"/>
    <property type="molecule type" value="Genomic_DNA"/>
</dbReference>
<protein>
    <recommendedName>
        <fullName evidence="2">cyclic-guanylate-specific phosphodiesterase</fullName>
        <ecNumber evidence="2">3.1.4.52</ecNumber>
    </recommendedName>
</protein>
<dbReference type="EC" id="3.1.4.52" evidence="2"/>
<evidence type="ECO:0000256" key="10">
    <source>
        <dbReference type="SAM" id="Phobius"/>
    </source>
</evidence>
<evidence type="ECO:0000259" key="11">
    <source>
        <dbReference type="PROSITE" id="PS50883"/>
    </source>
</evidence>
<accession>A0ABX8UGK4</accession>
<evidence type="ECO:0000313" key="12">
    <source>
        <dbReference type="EMBL" id="QYD68040.1"/>
    </source>
</evidence>
<dbReference type="PROSITE" id="PS50883">
    <property type="entry name" value="EAL"/>
    <property type="match status" value="1"/>
</dbReference>
<keyword evidence="4" id="KW-0973">c-di-GMP</keyword>
<dbReference type="SMART" id="SM00052">
    <property type="entry name" value="EAL"/>
    <property type="match status" value="1"/>
</dbReference>
<dbReference type="Proteomes" id="UP000826462">
    <property type="component" value="Chromosome 1"/>
</dbReference>
<dbReference type="CDD" id="cd01948">
    <property type="entry name" value="EAL"/>
    <property type="match status" value="1"/>
</dbReference>
<feature type="transmembrane region" description="Helical" evidence="10">
    <location>
        <begin position="238"/>
        <end position="261"/>
    </location>
</feature>
<keyword evidence="7 10" id="KW-1133">Transmembrane helix</keyword>
<evidence type="ECO:0000256" key="5">
    <source>
        <dbReference type="ARBA" id="ARBA00022692"/>
    </source>
</evidence>
<evidence type="ECO:0000256" key="9">
    <source>
        <dbReference type="ARBA" id="ARBA00034290"/>
    </source>
</evidence>
<evidence type="ECO:0000256" key="3">
    <source>
        <dbReference type="ARBA" id="ARBA00022475"/>
    </source>
</evidence>
<dbReference type="Gene3D" id="3.20.20.450">
    <property type="entry name" value="EAL domain"/>
    <property type="match status" value="1"/>
</dbReference>
<keyword evidence="6" id="KW-0378">Hydrolase</keyword>
<comment type="subcellular location">
    <subcellularLocation>
        <location evidence="1">Cell membrane</location>
        <topology evidence="1">Multi-pass membrane protein</topology>
    </subcellularLocation>
</comment>
<evidence type="ECO:0000256" key="7">
    <source>
        <dbReference type="ARBA" id="ARBA00022989"/>
    </source>
</evidence>
<comment type="catalytic activity">
    <reaction evidence="9">
        <text>3',3'-c-di-GMP + H2O = 5'-phosphoguanylyl(3'-&gt;5')guanosine + H(+)</text>
        <dbReference type="Rhea" id="RHEA:24902"/>
        <dbReference type="ChEBI" id="CHEBI:15377"/>
        <dbReference type="ChEBI" id="CHEBI:15378"/>
        <dbReference type="ChEBI" id="CHEBI:58754"/>
        <dbReference type="ChEBI" id="CHEBI:58805"/>
        <dbReference type="EC" id="3.1.4.52"/>
    </reaction>
</comment>
<proteinExistence type="predicted"/>
<keyword evidence="13" id="KW-1185">Reference proteome</keyword>
<dbReference type="PANTHER" id="PTHR33121:SF79">
    <property type="entry name" value="CYCLIC DI-GMP PHOSPHODIESTERASE PDED-RELATED"/>
    <property type="match status" value="1"/>
</dbReference>
<name>A0ABX8UGK4_9BURK</name>
<dbReference type="RefSeq" id="WP_219797433.1">
    <property type="nucleotide sequence ID" value="NZ_CP080095.1"/>
</dbReference>
<dbReference type="InterPro" id="IPR050706">
    <property type="entry name" value="Cyclic-di-GMP_PDE-like"/>
</dbReference>
<sequence>MSRLTVTSAYIALTCVATVAPVLTSLYAAREDALARAQRDLHQFAAKAVIRSELVSYQAFAAIADIARIPGNACSPDKADALRRVVFSYRYVQDAGVYGNGIYRCSALLGDVSARAHLLPAPDWRSKDGFQVWFHQTLPLDVARDTIVIGRGGNYVTLDPQSYVDVIDPAGRSIAAVNVDVGKVFAVSSGADADEMLNAWRRAGEFDDPHWLYSVARSSTRPLGVVARSPRPRLFGQWTTLLAVWLSAGIVVGGTLGWLTLRLLSRERSLPVLLERAIRREEIDVHYQPVVRLRDRACVGVEALARWQLDGQVIAPDVFVPIAEERALLQPLTDLVLDKVLRELGAHLLADSAFYVSINVGSADLQTDRFLHVLRARLTGTNIHPQQLRIEATERSFLDAEATRQTIAAFRSAGHPIYIDDFGTGYSSLAYLQNFRVDVLKIDKSFIDTIAQEAASSIVAPHIIAMAHALGLEIVAEGIEHEAQVDYLLLRGVQYGQGWLFAKALTASALADFLRVRAARTDAPQSPVTIA</sequence>
<keyword evidence="3" id="KW-1003">Cell membrane</keyword>
<dbReference type="InterPro" id="IPR001633">
    <property type="entry name" value="EAL_dom"/>
</dbReference>
<evidence type="ECO:0000256" key="1">
    <source>
        <dbReference type="ARBA" id="ARBA00004651"/>
    </source>
</evidence>
<keyword evidence="8 10" id="KW-0472">Membrane</keyword>
<gene>
    <name evidence="12" type="ORF">KZJ38_17395</name>
</gene>
<dbReference type="InterPro" id="IPR024744">
    <property type="entry name" value="CSS-motif_dom"/>
</dbReference>
<evidence type="ECO:0000256" key="6">
    <source>
        <dbReference type="ARBA" id="ARBA00022801"/>
    </source>
</evidence>
<dbReference type="SUPFAM" id="SSF141868">
    <property type="entry name" value="EAL domain-like"/>
    <property type="match status" value="1"/>
</dbReference>
<dbReference type="Pfam" id="PF12792">
    <property type="entry name" value="CSS-motif"/>
    <property type="match status" value="1"/>
</dbReference>
<evidence type="ECO:0000313" key="13">
    <source>
        <dbReference type="Proteomes" id="UP000826462"/>
    </source>
</evidence>
<reference evidence="12 13" key="1">
    <citation type="submission" date="2021-07" db="EMBL/GenBank/DDBJ databases">
        <title>Paraburkholderia edwinii protects Aspergillus sp. from phenazines by acting as a toxin sponge.</title>
        <authorList>
            <person name="Dahlstrom K.M."/>
            <person name="Newman D.K."/>
        </authorList>
    </citation>
    <scope>NUCLEOTIDE SEQUENCE [LARGE SCALE GENOMIC DNA]</scope>
    <source>
        <strain evidence="12 13">Pe01</strain>
    </source>
</reference>
<evidence type="ECO:0000256" key="8">
    <source>
        <dbReference type="ARBA" id="ARBA00023136"/>
    </source>
</evidence>
<evidence type="ECO:0000256" key="4">
    <source>
        <dbReference type="ARBA" id="ARBA00022636"/>
    </source>
</evidence>
<organism evidence="12 13">
    <name type="scientific">Paraburkholderia edwinii</name>
    <dbReference type="NCBI Taxonomy" id="2861782"/>
    <lineage>
        <taxon>Bacteria</taxon>
        <taxon>Pseudomonadati</taxon>
        <taxon>Pseudomonadota</taxon>
        <taxon>Betaproteobacteria</taxon>
        <taxon>Burkholderiales</taxon>
        <taxon>Burkholderiaceae</taxon>
        <taxon>Paraburkholderia</taxon>
    </lineage>
</organism>
<dbReference type="PANTHER" id="PTHR33121">
    <property type="entry name" value="CYCLIC DI-GMP PHOSPHODIESTERASE PDEF"/>
    <property type="match status" value="1"/>
</dbReference>
<feature type="domain" description="EAL" evidence="11">
    <location>
        <begin position="267"/>
        <end position="518"/>
    </location>
</feature>
<dbReference type="InterPro" id="IPR035919">
    <property type="entry name" value="EAL_sf"/>
</dbReference>
<evidence type="ECO:0000256" key="2">
    <source>
        <dbReference type="ARBA" id="ARBA00012282"/>
    </source>
</evidence>
<keyword evidence="5 10" id="KW-0812">Transmembrane</keyword>
<dbReference type="Pfam" id="PF00563">
    <property type="entry name" value="EAL"/>
    <property type="match status" value="1"/>
</dbReference>